<reference evidence="2" key="1">
    <citation type="journal article" date="2019" name="Int. J. Syst. Evol. Microbiol.">
        <title>The Global Catalogue of Microorganisms (GCM) 10K type strain sequencing project: providing services to taxonomists for standard genome sequencing and annotation.</title>
        <authorList>
            <consortium name="The Broad Institute Genomics Platform"/>
            <consortium name="The Broad Institute Genome Sequencing Center for Infectious Disease"/>
            <person name="Wu L."/>
            <person name="Ma J."/>
        </authorList>
    </citation>
    <scope>NUCLEOTIDE SEQUENCE [LARGE SCALE GENOMIC DNA]</scope>
    <source>
        <strain evidence="2">NBRC 112416</strain>
    </source>
</reference>
<protein>
    <submittedName>
        <fullName evidence="1">Uncharacterized protein</fullName>
    </submittedName>
</protein>
<dbReference type="EMBL" id="BSNS01000023">
    <property type="protein sequence ID" value="GLQ57177.1"/>
    <property type="molecule type" value="Genomic_DNA"/>
</dbReference>
<comment type="caution">
    <text evidence="1">The sequence shown here is derived from an EMBL/GenBank/DDBJ whole genome shotgun (WGS) entry which is preliminary data.</text>
</comment>
<evidence type="ECO:0000313" key="1">
    <source>
        <dbReference type="EMBL" id="GLQ57177.1"/>
    </source>
</evidence>
<sequence length="170" mass="19135">MNIAIPDDLGLLTEPREERVAEHGAMLLTRPGLVHAMVDTELAGMKDPCPSTTEREIEAAGQPRKVVEALLSQLRTVPLASRLLAIRTFRNCGVPIALYRDLTHLPAAIDDRCRSWPLSNQIPEVEYPFNARRADMREHSLQRGQIPMHIRDNGNPLTGPWWSSHSLFPF</sequence>
<evidence type="ECO:0000313" key="2">
    <source>
        <dbReference type="Proteomes" id="UP001156691"/>
    </source>
</evidence>
<proteinExistence type="predicted"/>
<dbReference type="Proteomes" id="UP001156691">
    <property type="component" value="Unassembled WGS sequence"/>
</dbReference>
<keyword evidence="2" id="KW-1185">Reference proteome</keyword>
<accession>A0ABQ5WB42</accession>
<organism evidence="1 2">
    <name type="scientific">Devosia nitrariae</name>
    <dbReference type="NCBI Taxonomy" id="2071872"/>
    <lineage>
        <taxon>Bacteria</taxon>
        <taxon>Pseudomonadati</taxon>
        <taxon>Pseudomonadota</taxon>
        <taxon>Alphaproteobacteria</taxon>
        <taxon>Hyphomicrobiales</taxon>
        <taxon>Devosiaceae</taxon>
        <taxon>Devosia</taxon>
    </lineage>
</organism>
<gene>
    <name evidence="1" type="ORF">GCM10010862_44360</name>
</gene>
<name>A0ABQ5WB42_9HYPH</name>